<dbReference type="AlphaFoldDB" id="A0A5N6LMJ8"/>
<keyword evidence="5 7" id="KW-0472">Membrane</keyword>
<evidence type="ECO:0000313" key="9">
    <source>
        <dbReference type="Proteomes" id="UP000326396"/>
    </source>
</evidence>
<feature type="region of interest" description="Disordered" evidence="6">
    <location>
        <begin position="248"/>
        <end position="269"/>
    </location>
</feature>
<keyword evidence="3 7" id="KW-0812">Transmembrane</keyword>
<evidence type="ECO:0000256" key="7">
    <source>
        <dbReference type="SAM" id="Phobius"/>
    </source>
</evidence>
<evidence type="ECO:0000256" key="6">
    <source>
        <dbReference type="SAM" id="MobiDB-lite"/>
    </source>
</evidence>
<feature type="transmembrane region" description="Helical" evidence="7">
    <location>
        <begin position="41"/>
        <end position="62"/>
    </location>
</feature>
<dbReference type="EMBL" id="SZYD01000062">
    <property type="protein sequence ID" value="KAD2243193.1"/>
    <property type="molecule type" value="Genomic_DNA"/>
</dbReference>
<gene>
    <name evidence="8" type="ORF">E3N88_41574</name>
</gene>
<dbReference type="InterPro" id="IPR044234">
    <property type="entry name" value="TMEM230"/>
</dbReference>
<comment type="similarity">
    <text evidence="2">Belongs to the TMEM134/TMEM230 family.</text>
</comment>
<dbReference type="PANTHER" id="PTHR15664:SF25">
    <property type="entry name" value="TRANSMEMBRANE PROTEIN 230"/>
    <property type="match status" value="1"/>
</dbReference>
<feature type="region of interest" description="Disordered" evidence="6">
    <location>
        <begin position="143"/>
        <end position="172"/>
    </location>
</feature>
<accession>A0A5N6LMJ8</accession>
<keyword evidence="9" id="KW-1185">Reference proteome</keyword>
<dbReference type="InterPro" id="IPR008590">
    <property type="entry name" value="TMEM_230/134"/>
</dbReference>
<dbReference type="GO" id="GO:0012505">
    <property type="term" value="C:endomembrane system"/>
    <property type="evidence" value="ECO:0007669"/>
    <property type="project" value="TreeGrafter"/>
</dbReference>
<reference evidence="8 9" key="1">
    <citation type="submission" date="2019-05" db="EMBL/GenBank/DDBJ databases">
        <title>Mikania micrantha, genome provides insights into the molecular mechanism of rapid growth.</title>
        <authorList>
            <person name="Liu B."/>
        </authorList>
    </citation>
    <scope>NUCLEOTIDE SEQUENCE [LARGE SCALE GENOMIC DNA]</scope>
    <source>
        <strain evidence="8">NLD-2019</strain>
        <tissue evidence="8">Leaf</tissue>
    </source>
</reference>
<feature type="compositionally biased region" description="Basic and acidic residues" evidence="6">
    <location>
        <begin position="154"/>
        <end position="172"/>
    </location>
</feature>
<protein>
    <submittedName>
        <fullName evidence="8">Uncharacterized protein</fullName>
    </submittedName>
</protein>
<evidence type="ECO:0000313" key="8">
    <source>
        <dbReference type="EMBL" id="KAD2243193.1"/>
    </source>
</evidence>
<comment type="caution">
    <text evidence="8">The sequence shown here is derived from an EMBL/GenBank/DDBJ whole genome shotgun (WGS) entry which is preliminary data.</text>
</comment>
<proteinExistence type="inferred from homology"/>
<keyword evidence="4 7" id="KW-1133">Transmembrane helix</keyword>
<name>A0A5N6LMJ8_9ASTR</name>
<evidence type="ECO:0000256" key="5">
    <source>
        <dbReference type="ARBA" id="ARBA00023136"/>
    </source>
</evidence>
<feature type="transmembrane region" description="Helical" evidence="7">
    <location>
        <begin position="74"/>
        <end position="100"/>
    </location>
</feature>
<dbReference type="PANTHER" id="PTHR15664">
    <property type="entry name" value="C20ORF30 PROTEIN"/>
    <property type="match status" value="1"/>
</dbReference>
<sequence length="303" mass="34595">MMSRRNINYTRLAVDEDSKSTFDPRFDMSAETLDKVPWKSIGLAFSLLLFGCMLLLLSLFIFTGHMEGDSSQACGLLGLGTLTFLPAWCCGGHFSVWLYIHHDKVLIAVIQDQTLVRPMGSAVGPVGIGQRWLGHFMIKARRRDSRPAQVAGRWSEKRDQGKSRGFAKGDHEGSSEKSLRILVNDFQIDVEKLDETSELWNYFEVLDLEEQKEDKKKQSEKGRRLKEEASIIVLEEGDLSTMHEGIIKRKEKPEDDGGSTGTRHHNISADEQKIKLYKKRKVPFEEEIQLKMTILREIVGNYY</sequence>
<comment type="subcellular location">
    <subcellularLocation>
        <location evidence="1">Membrane</location>
        <topology evidence="1">Multi-pass membrane protein</topology>
    </subcellularLocation>
</comment>
<evidence type="ECO:0000256" key="4">
    <source>
        <dbReference type="ARBA" id="ARBA00022989"/>
    </source>
</evidence>
<organism evidence="8 9">
    <name type="scientific">Mikania micrantha</name>
    <name type="common">bitter vine</name>
    <dbReference type="NCBI Taxonomy" id="192012"/>
    <lineage>
        <taxon>Eukaryota</taxon>
        <taxon>Viridiplantae</taxon>
        <taxon>Streptophyta</taxon>
        <taxon>Embryophyta</taxon>
        <taxon>Tracheophyta</taxon>
        <taxon>Spermatophyta</taxon>
        <taxon>Magnoliopsida</taxon>
        <taxon>eudicotyledons</taxon>
        <taxon>Gunneridae</taxon>
        <taxon>Pentapetalae</taxon>
        <taxon>asterids</taxon>
        <taxon>campanulids</taxon>
        <taxon>Asterales</taxon>
        <taxon>Asteraceae</taxon>
        <taxon>Asteroideae</taxon>
        <taxon>Heliantheae alliance</taxon>
        <taxon>Eupatorieae</taxon>
        <taxon>Mikania</taxon>
    </lineage>
</organism>
<dbReference type="Pfam" id="PF05915">
    <property type="entry name" value="TMEM_230_134"/>
    <property type="match status" value="1"/>
</dbReference>
<dbReference type="GO" id="GO:0016020">
    <property type="term" value="C:membrane"/>
    <property type="evidence" value="ECO:0007669"/>
    <property type="project" value="UniProtKB-SubCell"/>
</dbReference>
<evidence type="ECO:0000256" key="1">
    <source>
        <dbReference type="ARBA" id="ARBA00004141"/>
    </source>
</evidence>
<evidence type="ECO:0000256" key="3">
    <source>
        <dbReference type="ARBA" id="ARBA00022692"/>
    </source>
</evidence>
<dbReference type="Proteomes" id="UP000326396">
    <property type="component" value="Unassembled WGS sequence"/>
</dbReference>
<evidence type="ECO:0000256" key="2">
    <source>
        <dbReference type="ARBA" id="ARBA00007743"/>
    </source>
</evidence>